<evidence type="ECO:0000313" key="2">
    <source>
        <dbReference type="Proteomes" id="UP000886523"/>
    </source>
</evidence>
<reference evidence="1" key="1">
    <citation type="journal article" date="2020" name="Nat. Commun.">
        <title>Large-scale genome sequencing of mycorrhizal fungi provides insights into the early evolution of symbiotic traits.</title>
        <authorList>
            <person name="Miyauchi S."/>
            <person name="Kiss E."/>
            <person name="Kuo A."/>
            <person name="Drula E."/>
            <person name="Kohler A."/>
            <person name="Sanchez-Garcia M."/>
            <person name="Morin E."/>
            <person name="Andreopoulos B."/>
            <person name="Barry K.W."/>
            <person name="Bonito G."/>
            <person name="Buee M."/>
            <person name="Carver A."/>
            <person name="Chen C."/>
            <person name="Cichocki N."/>
            <person name="Clum A."/>
            <person name="Culley D."/>
            <person name="Crous P.W."/>
            <person name="Fauchery L."/>
            <person name="Girlanda M."/>
            <person name="Hayes R.D."/>
            <person name="Keri Z."/>
            <person name="LaButti K."/>
            <person name="Lipzen A."/>
            <person name="Lombard V."/>
            <person name="Magnuson J."/>
            <person name="Maillard F."/>
            <person name="Murat C."/>
            <person name="Nolan M."/>
            <person name="Ohm R.A."/>
            <person name="Pangilinan J."/>
            <person name="Pereira M.F."/>
            <person name="Perotto S."/>
            <person name="Peter M."/>
            <person name="Pfister S."/>
            <person name="Riley R."/>
            <person name="Sitrit Y."/>
            <person name="Stielow J.B."/>
            <person name="Szollosi G."/>
            <person name="Zifcakova L."/>
            <person name="Stursova M."/>
            <person name="Spatafora J.W."/>
            <person name="Tedersoo L."/>
            <person name="Vaario L.M."/>
            <person name="Yamada A."/>
            <person name="Yan M."/>
            <person name="Wang P."/>
            <person name="Xu J."/>
            <person name="Bruns T."/>
            <person name="Baldrian P."/>
            <person name="Vilgalys R."/>
            <person name="Dunand C."/>
            <person name="Henrissat B."/>
            <person name="Grigoriev I.V."/>
            <person name="Hibbett D."/>
            <person name="Nagy L.G."/>
            <person name="Martin F.M."/>
        </authorList>
    </citation>
    <scope>NUCLEOTIDE SEQUENCE</scope>
    <source>
        <strain evidence="1">UP504</strain>
    </source>
</reference>
<dbReference type="Proteomes" id="UP000886523">
    <property type="component" value="Unassembled WGS sequence"/>
</dbReference>
<comment type="caution">
    <text evidence="1">The sequence shown here is derived from an EMBL/GenBank/DDBJ whole genome shotgun (WGS) entry which is preliminary data.</text>
</comment>
<gene>
    <name evidence="1" type="ORF">BS47DRAFT_1355474</name>
</gene>
<accession>A0A9P6AFX8</accession>
<protein>
    <submittedName>
        <fullName evidence="1">Uncharacterized protein</fullName>
    </submittedName>
</protein>
<dbReference type="AlphaFoldDB" id="A0A9P6AFX8"/>
<keyword evidence="2" id="KW-1185">Reference proteome</keyword>
<organism evidence="1 2">
    <name type="scientific">Hydnum rufescens UP504</name>
    <dbReference type="NCBI Taxonomy" id="1448309"/>
    <lineage>
        <taxon>Eukaryota</taxon>
        <taxon>Fungi</taxon>
        <taxon>Dikarya</taxon>
        <taxon>Basidiomycota</taxon>
        <taxon>Agaricomycotina</taxon>
        <taxon>Agaricomycetes</taxon>
        <taxon>Cantharellales</taxon>
        <taxon>Hydnaceae</taxon>
        <taxon>Hydnum</taxon>
    </lineage>
</organism>
<sequence length="79" mass="8952">MNRRESDRIVTTISLLFEIFAQWCASSIQLTAFETLPSKLIASNHHNIDRIVNASSASIILASPTSTRNRCDVQYRHAY</sequence>
<name>A0A9P6AFX8_9AGAM</name>
<evidence type="ECO:0000313" key="1">
    <source>
        <dbReference type="EMBL" id="KAF9504196.1"/>
    </source>
</evidence>
<dbReference type="EMBL" id="MU129252">
    <property type="protein sequence ID" value="KAF9504196.1"/>
    <property type="molecule type" value="Genomic_DNA"/>
</dbReference>
<proteinExistence type="predicted"/>